<evidence type="ECO:0000313" key="3">
    <source>
        <dbReference type="Proteomes" id="UP000618591"/>
    </source>
</evidence>
<protein>
    <submittedName>
        <fullName evidence="2">Glycosyl transferase</fullName>
    </submittedName>
</protein>
<evidence type="ECO:0000313" key="2">
    <source>
        <dbReference type="EMBL" id="GGA46149.1"/>
    </source>
</evidence>
<reference evidence="3" key="1">
    <citation type="journal article" date="2019" name="Int. J. Syst. Evol. Microbiol.">
        <title>The Global Catalogue of Microorganisms (GCM) 10K type strain sequencing project: providing services to taxonomists for standard genome sequencing and annotation.</title>
        <authorList>
            <consortium name="The Broad Institute Genomics Platform"/>
            <consortium name="The Broad Institute Genome Sequencing Center for Infectious Disease"/>
            <person name="Wu L."/>
            <person name="Ma J."/>
        </authorList>
    </citation>
    <scope>NUCLEOTIDE SEQUENCE [LARGE SCALE GENOMIC DNA]</scope>
    <source>
        <strain evidence="3">CGMCC 1.10106</strain>
    </source>
</reference>
<keyword evidence="2" id="KW-0808">Transferase</keyword>
<accession>A0ABQ1GLF0</accession>
<dbReference type="PANTHER" id="PTHR45947">
    <property type="entry name" value="SULFOQUINOVOSYL TRANSFERASE SQD2"/>
    <property type="match status" value="1"/>
</dbReference>
<dbReference type="RefSeq" id="WP_188446287.1">
    <property type="nucleotide sequence ID" value="NZ_BMDW01000007.1"/>
</dbReference>
<dbReference type="Gene3D" id="3.40.50.2000">
    <property type="entry name" value="Glycogen Phosphorylase B"/>
    <property type="match status" value="2"/>
</dbReference>
<dbReference type="Pfam" id="PF13579">
    <property type="entry name" value="Glyco_trans_4_4"/>
    <property type="match status" value="1"/>
</dbReference>
<evidence type="ECO:0000259" key="1">
    <source>
        <dbReference type="Pfam" id="PF13579"/>
    </source>
</evidence>
<sequence length="401" mass="44770">MRIVDVNEFYSPTGGGVRTYIDRKMGIMADLGHELIVIAPGKENRVEDRPGGGKVIWVQTGHLPLDQNYGIFWEAPPILHLLDALKADVVETSSPWRLPWIIGKWQPKYEGGAVKAFFMHNDNMAAYALRWLENMGPQDRLERAFGWYSRYMSSFLQYFDTVVTNGPALEKRLRNRGVHIDAAMPLGIERGHFSPDLRDERLRAALLAQCDLPPSGHLLLGLGRHHPEKRWRLVIDAAERAGSELPVGLILLGSGVESRQIEMRIAGSPHIRMFRPVYDRERLARIVASCDALIHGSEAEPFGLVASEAMAGGLPLIVPDTGGCAEVADKHASEFYTARDAQSAAMAIHRLFARDQRVLRRAALVAADKVRSDRDHAIELMDYYQAQVDFKRAGKPLRAAA</sequence>
<dbReference type="Pfam" id="PF13692">
    <property type="entry name" value="Glyco_trans_1_4"/>
    <property type="match status" value="1"/>
</dbReference>
<gene>
    <name evidence="2" type="ORF">GCM10011395_15490</name>
</gene>
<feature type="domain" description="Glycosyltransferase subfamily 4-like N-terminal" evidence="1">
    <location>
        <begin position="15"/>
        <end position="179"/>
    </location>
</feature>
<dbReference type="Proteomes" id="UP000618591">
    <property type="component" value="Unassembled WGS sequence"/>
</dbReference>
<dbReference type="InterPro" id="IPR050194">
    <property type="entry name" value="Glycosyltransferase_grp1"/>
</dbReference>
<dbReference type="EMBL" id="BMDW01000007">
    <property type="protein sequence ID" value="GGA46149.1"/>
    <property type="molecule type" value="Genomic_DNA"/>
</dbReference>
<dbReference type="GO" id="GO:0016740">
    <property type="term" value="F:transferase activity"/>
    <property type="evidence" value="ECO:0007669"/>
    <property type="project" value="UniProtKB-KW"/>
</dbReference>
<dbReference type="SUPFAM" id="SSF53756">
    <property type="entry name" value="UDP-Glycosyltransferase/glycogen phosphorylase"/>
    <property type="match status" value="1"/>
</dbReference>
<comment type="caution">
    <text evidence="2">The sequence shown here is derived from an EMBL/GenBank/DDBJ whole genome shotgun (WGS) entry which is preliminary data.</text>
</comment>
<keyword evidence="3" id="KW-1185">Reference proteome</keyword>
<name>A0ABQ1GLF0_9SPHN</name>
<dbReference type="PANTHER" id="PTHR45947:SF3">
    <property type="entry name" value="SULFOQUINOVOSYL TRANSFERASE SQD2"/>
    <property type="match status" value="1"/>
</dbReference>
<proteinExistence type="predicted"/>
<dbReference type="InterPro" id="IPR028098">
    <property type="entry name" value="Glyco_trans_4-like_N"/>
</dbReference>
<organism evidence="2 3">
    <name type="scientific">Sphingomonas psychrolutea</name>
    <dbReference type="NCBI Taxonomy" id="1259676"/>
    <lineage>
        <taxon>Bacteria</taxon>
        <taxon>Pseudomonadati</taxon>
        <taxon>Pseudomonadota</taxon>
        <taxon>Alphaproteobacteria</taxon>
        <taxon>Sphingomonadales</taxon>
        <taxon>Sphingomonadaceae</taxon>
        <taxon>Sphingomonas</taxon>
    </lineage>
</organism>